<feature type="compositionally biased region" description="Basic and acidic residues" evidence="1">
    <location>
        <begin position="27"/>
        <end position="41"/>
    </location>
</feature>
<comment type="caution">
    <text evidence="2">The sequence shown here is derived from an EMBL/GenBank/DDBJ whole genome shotgun (WGS) entry which is preliminary data.</text>
</comment>
<proteinExistence type="predicted"/>
<evidence type="ECO:0000256" key="1">
    <source>
        <dbReference type="SAM" id="MobiDB-lite"/>
    </source>
</evidence>
<dbReference type="EMBL" id="JAHYIQ010000004">
    <property type="protein sequence ID" value="KAK1132435.1"/>
    <property type="molecule type" value="Genomic_DNA"/>
</dbReference>
<protein>
    <submittedName>
        <fullName evidence="2">Uncharacterized protein</fullName>
    </submittedName>
</protein>
<dbReference type="Proteomes" id="UP001177670">
    <property type="component" value="Unassembled WGS sequence"/>
</dbReference>
<organism evidence="2 3">
    <name type="scientific">Melipona bicolor</name>
    <dbReference type="NCBI Taxonomy" id="60889"/>
    <lineage>
        <taxon>Eukaryota</taxon>
        <taxon>Metazoa</taxon>
        <taxon>Ecdysozoa</taxon>
        <taxon>Arthropoda</taxon>
        <taxon>Hexapoda</taxon>
        <taxon>Insecta</taxon>
        <taxon>Pterygota</taxon>
        <taxon>Neoptera</taxon>
        <taxon>Endopterygota</taxon>
        <taxon>Hymenoptera</taxon>
        <taxon>Apocrita</taxon>
        <taxon>Aculeata</taxon>
        <taxon>Apoidea</taxon>
        <taxon>Anthophila</taxon>
        <taxon>Apidae</taxon>
        <taxon>Melipona</taxon>
    </lineage>
</organism>
<evidence type="ECO:0000313" key="2">
    <source>
        <dbReference type="EMBL" id="KAK1132435.1"/>
    </source>
</evidence>
<keyword evidence="3" id="KW-1185">Reference proteome</keyword>
<evidence type="ECO:0000313" key="3">
    <source>
        <dbReference type="Proteomes" id="UP001177670"/>
    </source>
</evidence>
<reference evidence="2" key="1">
    <citation type="submission" date="2021-10" db="EMBL/GenBank/DDBJ databases">
        <title>Melipona bicolor Genome sequencing and assembly.</title>
        <authorList>
            <person name="Araujo N.S."/>
            <person name="Arias M.C."/>
        </authorList>
    </citation>
    <scope>NUCLEOTIDE SEQUENCE</scope>
    <source>
        <strain evidence="2">USP_2M_L1-L4_2017</strain>
        <tissue evidence="2">Whole body</tissue>
    </source>
</reference>
<sequence>MAAAVARCRVPNHNAVPPSSLTRPRRSSRERAFGAPEEKPGGRPCRKYQPGRERRGRSNGTTRLLNEEGRSVKVRGTTENRKRGGGTYGSRRPPPSLSLSPPPPPPDPPPTTITITTTTTSTTTTTTTSIAATTTITITPPLPPSPSS</sequence>
<gene>
    <name evidence="2" type="ORF">K0M31_013821</name>
</gene>
<accession>A0AA40KTJ8</accession>
<feature type="compositionally biased region" description="Basic and acidic residues" evidence="1">
    <location>
        <begin position="65"/>
        <end position="82"/>
    </location>
</feature>
<feature type="compositionally biased region" description="Pro residues" evidence="1">
    <location>
        <begin position="92"/>
        <end position="111"/>
    </location>
</feature>
<dbReference type="AlphaFoldDB" id="A0AA40KTJ8"/>
<feature type="compositionally biased region" description="Low complexity" evidence="1">
    <location>
        <begin position="112"/>
        <end position="139"/>
    </location>
</feature>
<name>A0AA40KTJ8_9HYME</name>
<feature type="region of interest" description="Disordered" evidence="1">
    <location>
        <begin position="1"/>
        <end position="148"/>
    </location>
</feature>